<dbReference type="OrthoDB" id="9803470at2"/>
<comment type="similarity">
    <text evidence="1">Belongs to the sigma-70 factor family. ECF subfamily.</text>
</comment>
<keyword evidence="8" id="KW-1185">Reference proteome</keyword>
<evidence type="ECO:0000256" key="2">
    <source>
        <dbReference type="ARBA" id="ARBA00023015"/>
    </source>
</evidence>
<dbReference type="Pfam" id="PF08281">
    <property type="entry name" value="Sigma70_r4_2"/>
    <property type="match status" value="1"/>
</dbReference>
<dbReference type="GO" id="GO:0016987">
    <property type="term" value="F:sigma factor activity"/>
    <property type="evidence" value="ECO:0007669"/>
    <property type="project" value="UniProtKB-KW"/>
</dbReference>
<dbReference type="EMBL" id="FSQW01000001">
    <property type="protein sequence ID" value="SIN60002.1"/>
    <property type="molecule type" value="Genomic_DNA"/>
</dbReference>
<evidence type="ECO:0000256" key="1">
    <source>
        <dbReference type="ARBA" id="ARBA00010641"/>
    </source>
</evidence>
<dbReference type="AlphaFoldDB" id="A0A1N6CNC6"/>
<keyword evidence="3" id="KW-0731">Sigma factor</keyword>
<dbReference type="Proteomes" id="UP000185192">
    <property type="component" value="Unassembled WGS sequence"/>
</dbReference>
<dbReference type="InterPro" id="IPR007627">
    <property type="entry name" value="RNA_pol_sigma70_r2"/>
</dbReference>
<protein>
    <submittedName>
        <fullName evidence="7">RNA polymerase sigma-70 factor, ECF subfamily</fullName>
    </submittedName>
</protein>
<accession>A0A1N6CNC6</accession>
<organism evidence="7 8">
    <name type="scientific">Parasphingorhabdus marina DSM 22363</name>
    <dbReference type="NCBI Taxonomy" id="1123272"/>
    <lineage>
        <taxon>Bacteria</taxon>
        <taxon>Pseudomonadati</taxon>
        <taxon>Pseudomonadota</taxon>
        <taxon>Alphaproteobacteria</taxon>
        <taxon>Sphingomonadales</taxon>
        <taxon>Sphingomonadaceae</taxon>
        <taxon>Parasphingorhabdus</taxon>
    </lineage>
</organism>
<dbReference type="Gene3D" id="1.10.1740.10">
    <property type="match status" value="1"/>
</dbReference>
<evidence type="ECO:0000259" key="5">
    <source>
        <dbReference type="Pfam" id="PF04542"/>
    </source>
</evidence>
<dbReference type="InterPro" id="IPR013325">
    <property type="entry name" value="RNA_pol_sigma_r2"/>
</dbReference>
<dbReference type="InterPro" id="IPR013249">
    <property type="entry name" value="RNA_pol_sigma70_r4_t2"/>
</dbReference>
<sequence>MRYSDTERIFDELLLTRIQAGDRRAGERLAARWQPRLMRTAYRLLRDEDQARIAVQEAWTGICKGWRGLRGPNRFPAWAYTILHRRCADRVRAAQRQRKMFSEADASVEEAIGPRAEDKVTIDQAFDRLSPDHRIAAILYFSEGLTAREIAAVTAVPLGTAKTRIFHARKQLQAELDDNPVPEGVMT</sequence>
<keyword evidence="4" id="KW-0804">Transcription</keyword>
<reference evidence="8" key="1">
    <citation type="submission" date="2016-11" db="EMBL/GenBank/DDBJ databases">
        <authorList>
            <person name="Varghese N."/>
            <person name="Submissions S."/>
        </authorList>
    </citation>
    <scope>NUCLEOTIDE SEQUENCE [LARGE SCALE GENOMIC DNA]</scope>
    <source>
        <strain evidence="8">DSM 22363</strain>
    </source>
</reference>
<dbReference type="InterPro" id="IPR013324">
    <property type="entry name" value="RNA_pol_sigma_r3/r4-like"/>
</dbReference>
<dbReference type="CDD" id="cd06171">
    <property type="entry name" value="Sigma70_r4"/>
    <property type="match status" value="1"/>
</dbReference>
<evidence type="ECO:0000256" key="4">
    <source>
        <dbReference type="ARBA" id="ARBA00023163"/>
    </source>
</evidence>
<evidence type="ECO:0000313" key="8">
    <source>
        <dbReference type="Proteomes" id="UP000185192"/>
    </source>
</evidence>
<evidence type="ECO:0000259" key="6">
    <source>
        <dbReference type="Pfam" id="PF08281"/>
    </source>
</evidence>
<dbReference type="NCBIfam" id="TIGR02937">
    <property type="entry name" value="sigma70-ECF"/>
    <property type="match status" value="1"/>
</dbReference>
<keyword evidence="2" id="KW-0805">Transcription regulation</keyword>
<dbReference type="Pfam" id="PF04542">
    <property type="entry name" value="Sigma70_r2"/>
    <property type="match status" value="1"/>
</dbReference>
<dbReference type="PANTHER" id="PTHR43133">
    <property type="entry name" value="RNA POLYMERASE ECF-TYPE SIGMA FACTO"/>
    <property type="match status" value="1"/>
</dbReference>
<dbReference type="InterPro" id="IPR014284">
    <property type="entry name" value="RNA_pol_sigma-70_dom"/>
</dbReference>
<name>A0A1N6CNC6_9SPHN</name>
<evidence type="ECO:0000313" key="7">
    <source>
        <dbReference type="EMBL" id="SIN60002.1"/>
    </source>
</evidence>
<dbReference type="InterPro" id="IPR039425">
    <property type="entry name" value="RNA_pol_sigma-70-like"/>
</dbReference>
<dbReference type="STRING" id="1123272.SAMN02745824_0542"/>
<proteinExistence type="inferred from homology"/>
<dbReference type="SUPFAM" id="SSF88946">
    <property type="entry name" value="Sigma2 domain of RNA polymerase sigma factors"/>
    <property type="match status" value="1"/>
</dbReference>
<dbReference type="GO" id="GO:0003677">
    <property type="term" value="F:DNA binding"/>
    <property type="evidence" value="ECO:0007669"/>
    <property type="project" value="InterPro"/>
</dbReference>
<dbReference type="SUPFAM" id="SSF88659">
    <property type="entry name" value="Sigma3 and sigma4 domains of RNA polymerase sigma factors"/>
    <property type="match status" value="1"/>
</dbReference>
<evidence type="ECO:0000256" key="3">
    <source>
        <dbReference type="ARBA" id="ARBA00023082"/>
    </source>
</evidence>
<dbReference type="RefSeq" id="WP_074203602.1">
    <property type="nucleotide sequence ID" value="NZ_FSQW01000001.1"/>
</dbReference>
<feature type="domain" description="RNA polymerase sigma-70 region 2" evidence="5">
    <location>
        <begin position="30"/>
        <end position="96"/>
    </location>
</feature>
<dbReference type="InterPro" id="IPR036388">
    <property type="entry name" value="WH-like_DNA-bd_sf"/>
</dbReference>
<feature type="domain" description="RNA polymerase sigma factor 70 region 4 type 2" evidence="6">
    <location>
        <begin position="122"/>
        <end position="172"/>
    </location>
</feature>
<dbReference type="GO" id="GO:0006352">
    <property type="term" value="P:DNA-templated transcription initiation"/>
    <property type="evidence" value="ECO:0007669"/>
    <property type="project" value="InterPro"/>
</dbReference>
<gene>
    <name evidence="7" type="ORF">SAMN02745824_0542</name>
</gene>
<dbReference type="PANTHER" id="PTHR43133:SF39">
    <property type="entry name" value="SIMILAR TO RNA POLYMERASE SIGMA-E FACTOR"/>
    <property type="match status" value="1"/>
</dbReference>
<dbReference type="Gene3D" id="1.10.10.10">
    <property type="entry name" value="Winged helix-like DNA-binding domain superfamily/Winged helix DNA-binding domain"/>
    <property type="match status" value="1"/>
</dbReference>